<dbReference type="PANTHER" id="PTHR11902">
    <property type="entry name" value="ENOLASE"/>
    <property type="match status" value="1"/>
</dbReference>
<reference evidence="3" key="2">
    <citation type="journal article" date="2023" name="IMA Fungus">
        <title>Comparative genomic study of the Penicillium genus elucidates a diverse pangenome and 15 lateral gene transfer events.</title>
        <authorList>
            <person name="Petersen C."/>
            <person name="Sorensen T."/>
            <person name="Nielsen M.R."/>
            <person name="Sondergaard T.E."/>
            <person name="Sorensen J.L."/>
            <person name="Fitzpatrick D.A."/>
            <person name="Frisvad J.C."/>
            <person name="Nielsen K.L."/>
        </authorList>
    </citation>
    <scope>NUCLEOTIDE SEQUENCE</scope>
    <source>
        <strain evidence="3">IBT 34128</strain>
    </source>
</reference>
<sequence>MKHNKPHSFESNSTLIKSISAAQRFDSRENPTVQPSAGKHFTAHLPKLGTFRVIISSGASTGTKEAVELRDGDAHAYSGRGVQNAVSNVETIIAPSLIDNGLRVDTDQKRIDQHLNILDGTKNKERL</sequence>
<dbReference type="SMART" id="SM01193">
    <property type="entry name" value="Enolase_N"/>
    <property type="match status" value="1"/>
</dbReference>
<protein>
    <recommendedName>
        <fullName evidence="2">Enolase N-terminal domain-containing protein</fullName>
    </recommendedName>
</protein>
<reference evidence="3" key="1">
    <citation type="submission" date="2022-11" db="EMBL/GenBank/DDBJ databases">
        <authorList>
            <person name="Petersen C."/>
        </authorList>
    </citation>
    <scope>NUCLEOTIDE SEQUENCE</scope>
    <source>
        <strain evidence="3">IBT 34128</strain>
    </source>
</reference>
<gene>
    <name evidence="3" type="ORF">NUU61_006993</name>
</gene>
<dbReference type="OrthoDB" id="1739814at2759"/>
<dbReference type="EMBL" id="JAPMSZ010000009">
    <property type="protein sequence ID" value="KAJ5092123.1"/>
    <property type="molecule type" value="Genomic_DNA"/>
</dbReference>
<dbReference type="Proteomes" id="UP001141434">
    <property type="component" value="Unassembled WGS sequence"/>
</dbReference>
<dbReference type="AlphaFoldDB" id="A0A9W9F1V0"/>
<dbReference type="InterPro" id="IPR020811">
    <property type="entry name" value="Enolase_N"/>
</dbReference>
<evidence type="ECO:0000313" key="3">
    <source>
        <dbReference type="EMBL" id="KAJ5092123.1"/>
    </source>
</evidence>
<dbReference type="RefSeq" id="XP_056510320.1">
    <property type="nucleotide sequence ID" value="XM_056657520.1"/>
</dbReference>
<dbReference type="Pfam" id="PF03952">
    <property type="entry name" value="Enolase_N"/>
    <property type="match status" value="1"/>
</dbReference>
<name>A0A9W9F1V0_9EURO</name>
<dbReference type="GO" id="GO:0000287">
    <property type="term" value="F:magnesium ion binding"/>
    <property type="evidence" value="ECO:0007669"/>
    <property type="project" value="InterPro"/>
</dbReference>
<evidence type="ECO:0000313" key="4">
    <source>
        <dbReference type="Proteomes" id="UP001141434"/>
    </source>
</evidence>
<dbReference type="InterPro" id="IPR029017">
    <property type="entry name" value="Enolase-like_N"/>
</dbReference>
<dbReference type="PANTHER" id="PTHR11902:SF6">
    <property type="entry name" value="ENOLASE"/>
    <property type="match status" value="1"/>
</dbReference>
<proteinExistence type="predicted"/>
<feature type="region of interest" description="Disordered" evidence="1">
    <location>
        <begin position="20"/>
        <end position="39"/>
    </location>
</feature>
<feature type="domain" description="Enolase N-terminal" evidence="2">
    <location>
        <begin position="16"/>
        <end position="127"/>
    </location>
</feature>
<dbReference type="GO" id="GO:0006096">
    <property type="term" value="P:glycolytic process"/>
    <property type="evidence" value="ECO:0007669"/>
    <property type="project" value="InterPro"/>
</dbReference>
<dbReference type="InterPro" id="IPR000941">
    <property type="entry name" value="Enolase"/>
</dbReference>
<dbReference type="GeneID" id="81396689"/>
<comment type="caution">
    <text evidence="3">The sequence shown here is derived from an EMBL/GenBank/DDBJ whole genome shotgun (WGS) entry which is preliminary data.</text>
</comment>
<dbReference type="SUPFAM" id="SSF54826">
    <property type="entry name" value="Enolase N-terminal domain-like"/>
    <property type="match status" value="1"/>
</dbReference>
<keyword evidence="4" id="KW-1185">Reference proteome</keyword>
<accession>A0A9W9F1V0</accession>
<organism evidence="3 4">
    <name type="scientific">Penicillium alfredii</name>
    <dbReference type="NCBI Taxonomy" id="1506179"/>
    <lineage>
        <taxon>Eukaryota</taxon>
        <taxon>Fungi</taxon>
        <taxon>Dikarya</taxon>
        <taxon>Ascomycota</taxon>
        <taxon>Pezizomycotina</taxon>
        <taxon>Eurotiomycetes</taxon>
        <taxon>Eurotiomycetidae</taxon>
        <taxon>Eurotiales</taxon>
        <taxon>Aspergillaceae</taxon>
        <taxon>Penicillium</taxon>
    </lineage>
</organism>
<evidence type="ECO:0000256" key="1">
    <source>
        <dbReference type="SAM" id="MobiDB-lite"/>
    </source>
</evidence>
<evidence type="ECO:0000259" key="2">
    <source>
        <dbReference type="SMART" id="SM01193"/>
    </source>
</evidence>
<dbReference type="Gene3D" id="3.30.390.10">
    <property type="entry name" value="Enolase-like, N-terminal domain"/>
    <property type="match status" value="1"/>
</dbReference>
<dbReference type="GO" id="GO:0000015">
    <property type="term" value="C:phosphopyruvate hydratase complex"/>
    <property type="evidence" value="ECO:0007669"/>
    <property type="project" value="InterPro"/>
</dbReference>
<dbReference type="GO" id="GO:0004634">
    <property type="term" value="F:phosphopyruvate hydratase activity"/>
    <property type="evidence" value="ECO:0007669"/>
    <property type="project" value="InterPro"/>
</dbReference>